<dbReference type="EMBL" id="AHKC01009890">
    <property type="protein sequence ID" value="EKF32336.1"/>
    <property type="molecule type" value="Genomic_DNA"/>
</dbReference>
<dbReference type="Pfam" id="PF00226">
    <property type="entry name" value="DnaJ"/>
    <property type="match status" value="1"/>
</dbReference>
<evidence type="ECO:0000313" key="8">
    <source>
        <dbReference type="EMBL" id="EKF32336.1"/>
    </source>
</evidence>
<evidence type="ECO:0008006" key="10">
    <source>
        <dbReference type="Google" id="ProtNLM"/>
    </source>
</evidence>
<evidence type="ECO:0000256" key="3">
    <source>
        <dbReference type="ARBA" id="ARBA00022833"/>
    </source>
</evidence>
<dbReference type="InterPro" id="IPR000571">
    <property type="entry name" value="Znf_CCCH"/>
</dbReference>
<dbReference type="InterPro" id="IPR036855">
    <property type="entry name" value="Znf_CCCH_sf"/>
</dbReference>
<dbReference type="InterPro" id="IPR001623">
    <property type="entry name" value="DnaJ_domain"/>
</dbReference>
<keyword evidence="9" id="KW-1185">Reference proteome</keyword>
<dbReference type="SUPFAM" id="SSF90229">
    <property type="entry name" value="CCCH zinc finger"/>
    <property type="match status" value="1"/>
</dbReference>
<feature type="compositionally biased region" description="Low complexity" evidence="5">
    <location>
        <begin position="99"/>
        <end position="111"/>
    </location>
</feature>
<sequence>MSLSFIDSGFIPSDCMRRGMEAADTSAAAAVLHLAVPPLMDAGGKTRVCVAFYEAAQCPFDSRCEHAHHFSELNGYTQNKLLETVPVEIIPKHFMAPRNSNSSSGNNNNNNDRTSYVTDGNTANYIATAAMDGGVAHRSLGGGQGEKEKTGSNRRSKRAARLCDISGSNTNLCDNSLSSLASSTDTLLLLGSVHESKDVSPQKGTRRDEGMETFRIRLPPRCRYPHRNTRGTYYDVLGVQRTATHEEIIASYRCWQKEYKSMKQVDPQGADAHDTIVVEARNVLGHPVLRSEYDRTVSAFWSSNINCSKEVTRGTTTLSSANSSHSINLEATTNTMRIANGLSSADMASLTQSGLADDSIW</sequence>
<keyword evidence="2 4" id="KW-0863">Zinc-finger</keyword>
<evidence type="ECO:0000256" key="4">
    <source>
        <dbReference type="PROSITE-ProRule" id="PRU00723"/>
    </source>
</evidence>
<evidence type="ECO:0000313" key="9">
    <source>
        <dbReference type="Proteomes" id="UP000007350"/>
    </source>
</evidence>
<evidence type="ECO:0000259" key="7">
    <source>
        <dbReference type="PROSITE" id="PS50103"/>
    </source>
</evidence>
<evidence type="ECO:0000256" key="1">
    <source>
        <dbReference type="ARBA" id="ARBA00022723"/>
    </source>
</evidence>
<proteinExistence type="predicted"/>
<name>K2NBS6_TRYCR</name>
<dbReference type="GO" id="GO:0008270">
    <property type="term" value="F:zinc ion binding"/>
    <property type="evidence" value="ECO:0007669"/>
    <property type="project" value="UniProtKB-KW"/>
</dbReference>
<feature type="domain" description="C3H1-type" evidence="7">
    <location>
        <begin position="43"/>
        <end position="71"/>
    </location>
</feature>
<dbReference type="PROSITE" id="PS50103">
    <property type="entry name" value="ZF_C3H1"/>
    <property type="match status" value="1"/>
</dbReference>
<feature type="region of interest" description="Disordered" evidence="5">
    <location>
        <begin position="137"/>
        <end position="159"/>
    </location>
</feature>
<organism evidence="8 9">
    <name type="scientific">Trypanosoma cruzi marinkellei</name>
    <dbReference type="NCBI Taxonomy" id="85056"/>
    <lineage>
        <taxon>Eukaryota</taxon>
        <taxon>Discoba</taxon>
        <taxon>Euglenozoa</taxon>
        <taxon>Kinetoplastea</taxon>
        <taxon>Metakinetoplastina</taxon>
        <taxon>Trypanosomatida</taxon>
        <taxon>Trypanosomatidae</taxon>
        <taxon>Trypanosoma</taxon>
        <taxon>Schizotrypanum</taxon>
    </lineage>
</organism>
<evidence type="ECO:0000256" key="5">
    <source>
        <dbReference type="SAM" id="MobiDB-lite"/>
    </source>
</evidence>
<dbReference type="Gene3D" id="4.10.1000.10">
    <property type="entry name" value="Zinc finger, CCCH-type"/>
    <property type="match status" value="1"/>
</dbReference>
<gene>
    <name evidence="8" type="ORF">MOQ_003815</name>
</gene>
<reference evidence="8 9" key="1">
    <citation type="journal article" date="2012" name="BMC Genomics">
        <title>Comparative genomic analysis of human infective Trypanosoma cruzi lineages with the bat-restricted subspecies T. cruzi marinkellei.</title>
        <authorList>
            <person name="Franzen O."/>
            <person name="Talavera-Lopez C."/>
            <person name="Ochaya S."/>
            <person name="Butler C.E."/>
            <person name="Messenger L.A."/>
            <person name="Lewis M.D."/>
            <person name="Llewellyn M.S."/>
            <person name="Marinkelle C.J."/>
            <person name="Tyler K.M."/>
            <person name="Miles M.A."/>
            <person name="Andersson B."/>
        </authorList>
    </citation>
    <scope>NUCLEOTIDE SEQUENCE [LARGE SCALE GENOMIC DNA]</scope>
    <source>
        <strain evidence="8 9">B7</strain>
    </source>
</reference>
<dbReference type="PROSITE" id="PS50076">
    <property type="entry name" value="DNAJ_2"/>
    <property type="match status" value="1"/>
</dbReference>
<feature type="domain" description="J" evidence="6">
    <location>
        <begin position="232"/>
        <end position="297"/>
    </location>
</feature>
<dbReference type="AlphaFoldDB" id="K2NBS6"/>
<dbReference type="OrthoDB" id="445556at2759"/>
<feature type="region of interest" description="Disordered" evidence="5">
    <location>
        <begin position="95"/>
        <end position="116"/>
    </location>
</feature>
<dbReference type="CDD" id="cd06257">
    <property type="entry name" value="DnaJ"/>
    <property type="match status" value="1"/>
</dbReference>
<evidence type="ECO:0000256" key="2">
    <source>
        <dbReference type="ARBA" id="ARBA00022771"/>
    </source>
</evidence>
<dbReference type="Gene3D" id="1.10.287.110">
    <property type="entry name" value="DnaJ domain"/>
    <property type="match status" value="1"/>
</dbReference>
<comment type="caution">
    <text evidence="8">The sequence shown here is derived from an EMBL/GenBank/DDBJ whole genome shotgun (WGS) entry which is preliminary data.</text>
</comment>
<accession>K2NBS6</accession>
<protein>
    <recommendedName>
        <fullName evidence="10">C3H1-type domain-containing protein</fullName>
    </recommendedName>
</protein>
<evidence type="ECO:0000259" key="6">
    <source>
        <dbReference type="PROSITE" id="PS50076"/>
    </source>
</evidence>
<keyword evidence="3 4" id="KW-0862">Zinc</keyword>
<dbReference type="SUPFAM" id="SSF46565">
    <property type="entry name" value="Chaperone J-domain"/>
    <property type="match status" value="1"/>
</dbReference>
<feature type="zinc finger region" description="C3H1-type" evidence="4">
    <location>
        <begin position="43"/>
        <end position="71"/>
    </location>
</feature>
<dbReference type="InterPro" id="IPR036869">
    <property type="entry name" value="J_dom_sf"/>
</dbReference>
<dbReference type="Proteomes" id="UP000007350">
    <property type="component" value="Unassembled WGS sequence"/>
</dbReference>
<keyword evidence="1 4" id="KW-0479">Metal-binding</keyword>